<feature type="compositionally biased region" description="Polar residues" evidence="1">
    <location>
        <begin position="267"/>
        <end position="276"/>
    </location>
</feature>
<organism evidence="2 3">
    <name type="scientific">Panicum virgatum</name>
    <name type="common">Blackwell switchgrass</name>
    <dbReference type="NCBI Taxonomy" id="38727"/>
    <lineage>
        <taxon>Eukaryota</taxon>
        <taxon>Viridiplantae</taxon>
        <taxon>Streptophyta</taxon>
        <taxon>Embryophyta</taxon>
        <taxon>Tracheophyta</taxon>
        <taxon>Spermatophyta</taxon>
        <taxon>Magnoliopsida</taxon>
        <taxon>Liliopsida</taxon>
        <taxon>Poales</taxon>
        <taxon>Poaceae</taxon>
        <taxon>PACMAD clade</taxon>
        <taxon>Panicoideae</taxon>
        <taxon>Panicodae</taxon>
        <taxon>Paniceae</taxon>
        <taxon>Panicinae</taxon>
        <taxon>Panicum</taxon>
        <taxon>Panicum sect. Hiantes</taxon>
    </lineage>
</organism>
<dbReference type="PANTHER" id="PTHR33737">
    <property type="entry name" value="OS05G0121800 PROTEIN"/>
    <property type="match status" value="1"/>
</dbReference>
<name>A0A8T0WE84_PANVG</name>
<dbReference type="EMBL" id="CM029039">
    <property type="protein sequence ID" value="KAG2645655.1"/>
    <property type="molecule type" value="Genomic_DNA"/>
</dbReference>
<dbReference type="PANTHER" id="PTHR33737:SF22">
    <property type="entry name" value="OS05G0121800 PROTEIN"/>
    <property type="match status" value="1"/>
</dbReference>
<dbReference type="Proteomes" id="UP000823388">
    <property type="component" value="Chromosome 2K"/>
</dbReference>
<feature type="compositionally biased region" description="Low complexity" evidence="1">
    <location>
        <begin position="180"/>
        <end position="194"/>
    </location>
</feature>
<feature type="region of interest" description="Disordered" evidence="1">
    <location>
        <begin position="17"/>
        <end position="88"/>
    </location>
</feature>
<feature type="region of interest" description="Disordered" evidence="1">
    <location>
        <begin position="693"/>
        <end position="714"/>
    </location>
</feature>
<evidence type="ECO:0000313" key="3">
    <source>
        <dbReference type="Proteomes" id="UP000823388"/>
    </source>
</evidence>
<evidence type="ECO:0000313" key="2">
    <source>
        <dbReference type="EMBL" id="KAG2645655.1"/>
    </source>
</evidence>
<dbReference type="OrthoDB" id="1931260at2759"/>
<sequence length="808" mass="85167">MEALSLLDFSAEDDLLLDLATPPPAQAPPRRPDPPHAGSLVGAEATSYLDPANGSTDAAGRAADPDDVMEDQAAPERAESPKQRKAKMGANLRKSLAWNSAFFTSEGVLDTEELAIVNSTFRKTQGSRLPGIVEEMRKSGESTSSNLESETWAMESLETELFDNVRASIQRSLGKPNKVPGGPAASSKPPKATANVPRIAARKGVNRMPQSKIRIPVSTSQGGVGAKQRPQVNVKDSATARVNLPGAAEEKISSKPPRALPRVAMMRSSTNITSATSDKRSSTGGAVNRQAAGKTANTSASVRPVGGMKSSSFSKSGAFTSATSSRGVPMDAGLEAKTKSTLSNKNIAAQRVPVRSLSKSDISKTIPSRSSGNKFPARGQAGRASPSISPCSSVDSMSSVISGASTASTVGKMSHTSESLNTLSPSLRKSNDCPPTPKLRSSIVTEEHSLGTEACGDYLKATSDTKLGKGFKPSGLRRPTPKIGYFDAEKSIDQNIGAQAQLQPVKMQCLLPATPKSQPPTQNLKAASSTFAQQESNLDAVYHVGNDPSKSKEVKALPLKVAQMEVVPKVAEPESCTVQTDTIMAEPEADKSVDQNVGPQLQLQSLKIQCLLPATPDSTCVEQEAGPHREVSVSKSKVMPLQAAEMEAEPSKMAKPEVCMHQSSPVVAKQEPEKSIDQNIGAPVQLPLKEIQRSHPATPASQASSTFCQQESKPVAAPHEEISACKSKATKAVILKTVQVEVDPLKVAEPEACLHKTDSVVAADTPKENIPVVHQNTKANVDANSLVDMLTQKLSSISLGEATPDVTS</sequence>
<feature type="compositionally biased region" description="Low complexity" evidence="1">
    <location>
        <begin position="309"/>
        <end position="325"/>
    </location>
</feature>
<evidence type="ECO:0000256" key="1">
    <source>
        <dbReference type="SAM" id="MobiDB-lite"/>
    </source>
</evidence>
<feature type="compositionally biased region" description="Polar residues" evidence="1">
    <location>
        <begin position="699"/>
        <end position="712"/>
    </location>
</feature>
<gene>
    <name evidence="2" type="ORF">PVAP13_2KG439600</name>
</gene>
<reference evidence="2" key="1">
    <citation type="submission" date="2020-05" db="EMBL/GenBank/DDBJ databases">
        <title>WGS assembly of Panicum virgatum.</title>
        <authorList>
            <person name="Lovell J.T."/>
            <person name="Jenkins J."/>
            <person name="Shu S."/>
            <person name="Juenger T.E."/>
            <person name="Schmutz J."/>
        </authorList>
    </citation>
    <scope>NUCLEOTIDE SEQUENCE</scope>
    <source>
        <strain evidence="2">AP13</strain>
    </source>
</reference>
<keyword evidence="3" id="KW-1185">Reference proteome</keyword>
<feature type="region of interest" description="Disordered" evidence="1">
    <location>
        <begin position="353"/>
        <end position="438"/>
    </location>
</feature>
<proteinExistence type="predicted"/>
<feature type="compositionally biased region" description="Polar residues" evidence="1">
    <location>
        <begin position="406"/>
        <end position="428"/>
    </location>
</feature>
<feature type="region of interest" description="Disordered" evidence="1">
    <location>
        <begin position="172"/>
        <end position="341"/>
    </location>
</feature>
<feature type="compositionally biased region" description="Low complexity" evidence="1">
    <location>
        <begin position="384"/>
        <end position="405"/>
    </location>
</feature>
<dbReference type="GO" id="GO:0008017">
    <property type="term" value="F:microtubule binding"/>
    <property type="evidence" value="ECO:0007669"/>
    <property type="project" value="InterPro"/>
</dbReference>
<dbReference type="AlphaFoldDB" id="A0A8T0WE84"/>
<protein>
    <submittedName>
        <fullName evidence="2">Uncharacterized protein</fullName>
    </submittedName>
</protein>
<accession>A0A8T0WE84</accession>
<comment type="caution">
    <text evidence="2">The sequence shown here is derived from an EMBL/GenBank/DDBJ whole genome shotgun (WGS) entry which is preliminary data.</text>
</comment>
<feature type="compositionally biased region" description="Polar residues" evidence="1">
    <location>
        <begin position="357"/>
        <end position="373"/>
    </location>
</feature>
<dbReference type="InterPro" id="IPR045882">
    <property type="entry name" value="GPT1/2"/>
</dbReference>
<feature type="region of interest" description="Disordered" evidence="1">
    <location>
        <begin position="132"/>
        <end position="152"/>
    </location>
</feature>